<evidence type="ECO:0000256" key="2">
    <source>
        <dbReference type="ARBA" id="ARBA00007884"/>
    </source>
</evidence>
<feature type="domain" description="NADH:ubiquinone oxidoreductase intermediate-associated protein 30" evidence="5">
    <location>
        <begin position="92"/>
        <end position="272"/>
    </location>
</feature>
<dbReference type="PANTHER" id="PTHR13194">
    <property type="entry name" value="COMPLEX I INTERMEDIATE-ASSOCIATED PROTEIN 30"/>
    <property type="match status" value="1"/>
</dbReference>
<accession>A0ABD1Z272</accession>
<name>A0ABD1Z272_9MARC</name>
<evidence type="ECO:0000256" key="1">
    <source>
        <dbReference type="ARBA" id="ARBA00004173"/>
    </source>
</evidence>
<dbReference type="SUPFAM" id="SSF49785">
    <property type="entry name" value="Galactose-binding domain-like"/>
    <property type="match status" value="1"/>
</dbReference>
<evidence type="ECO:0000256" key="3">
    <source>
        <dbReference type="ARBA" id="ARBA00023128"/>
    </source>
</evidence>
<dbReference type="InterPro" id="IPR039131">
    <property type="entry name" value="NDUFAF1"/>
</dbReference>
<reference evidence="6 7" key="1">
    <citation type="submission" date="2024-09" db="EMBL/GenBank/DDBJ databases">
        <title>Chromosome-scale assembly of Riccia fluitans.</title>
        <authorList>
            <person name="Paukszto L."/>
            <person name="Sawicki J."/>
            <person name="Karawczyk K."/>
            <person name="Piernik-Szablinska J."/>
            <person name="Szczecinska M."/>
            <person name="Mazdziarz M."/>
        </authorList>
    </citation>
    <scope>NUCLEOTIDE SEQUENCE [LARGE SCALE GENOMIC DNA]</scope>
    <source>
        <strain evidence="6">Rf_01</strain>
        <tissue evidence="6">Aerial parts of the thallus</tissue>
    </source>
</reference>
<comment type="similarity">
    <text evidence="2">Belongs to the CIA30 family.</text>
</comment>
<evidence type="ECO:0000313" key="6">
    <source>
        <dbReference type="EMBL" id="KAL2641600.1"/>
    </source>
</evidence>
<sequence length="282" mass="31486">MTSLGGFPGERSIGSWRAAQRLSAAITASLDFFEFLDLSQFTGTSVNPRQGRCPTSTESMLQRLVHASRQATRRAFAWNIQDLSPPAEQILFRFATLKDIQHWDAYSDAVYGGLSTAALKPSEDNCETGVFTGSLSTELADSAPVRLKRSGFTGMRTIEGRHNLDLEPFDTLVFRVKGDGRVYITSLRTENWVMGPVDAEFNQWQAFLFAPKDEWFTVKIPLNRFLPTWRGKILNAEHGMNFARITGLGISTTVEVSPEGAVRGPGDFRLELEWIKALRSET</sequence>
<dbReference type="GO" id="GO:0005739">
    <property type="term" value="C:mitochondrion"/>
    <property type="evidence" value="ECO:0007669"/>
    <property type="project" value="UniProtKB-SubCell"/>
</dbReference>
<dbReference type="EMBL" id="JBHFFA010000002">
    <property type="protein sequence ID" value="KAL2641600.1"/>
    <property type="molecule type" value="Genomic_DNA"/>
</dbReference>
<dbReference type="Pfam" id="PF08547">
    <property type="entry name" value="CIA30"/>
    <property type="match status" value="1"/>
</dbReference>
<keyword evidence="3" id="KW-0496">Mitochondrion</keyword>
<protein>
    <recommendedName>
        <fullName evidence="5">NADH:ubiquinone oxidoreductase intermediate-associated protein 30 domain-containing protein</fullName>
    </recommendedName>
</protein>
<dbReference type="PANTHER" id="PTHR13194:SF18">
    <property type="entry name" value="COMPLEX I INTERMEDIATE-ASSOCIATED PROTEIN 30, MITOCHONDRIAL"/>
    <property type="match status" value="1"/>
</dbReference>
<gene>
    <name evidence="6" type="ORF">R1flu_009187</name>
</gene>
<keyword evidence="4" id="KW-0143">Chaperone</keyword>
<keyword evidence="7" id="KW-1185">Reference proteome</keyword>
<organism evidence="6 7">
    <name type="scientific">Riccia fluitans</name>
    <dbReference type="NCBI Taxonomy" id="41844"/>
    <lineage>
        <taxon>Eukaryota</taxon>
        <taxon>Viridiplantae</taxon>
        <taxon>Streptophyta</taxon>
        <taxon>Embryophyta</taxon>
        <taxon>Marchantiophyta</taxon>
        <taxon>Marchantiopsida</taxon>
        <taxon>Marchantiidae</taxon>
        <taxon>Marchantiales</taxon>
        <taxon>Ricciaceae</taxon>
        <taxon>Riccia</taxon>
    </lineage>
</organism>
<proteinExistence type="inferred from homology"/>
<dbReference type="AlphaFoldDB" id="A0ABD1Z272"/>
<comment type="caution">
    <text evidence="6">The sequence shown here is derived from an EMBL/GenBank/DDBJ whole genome shotgun (WGS) entry which is preliminary data.</text>
</comment>
<dbReference type="Proteomes" id="UP001605036">
    <property type="component" value="Unassembled WGS sequence"/>
</dbReference>
<evidence type="ECO:0000259" key="5">
    <source>
        <dbReference type="Pfam" id="PF08547"/>
    </source>
</evidence>
<evidence type="ECO:0000256" key="4">
    <source>
        <dbReference type="ARBA" id="ARBA00023186"/>
    </source>
</evidence>
<evidence type="ECO:0000313" key="7">
    <source>
        <dbReference type="Proteomes" id="UP001605036"/>
    </source>
</evidence>
<dbReference type="InterPro" id="IPR008979">
    <property type="entry name" value="Galactose-bd-like_sf"/>
</dbReference>
<comment type="subcellular location">
    <subcellularLocation>
        <location evidence="1">Mitochondrion</location>
    </subcellularLocation>
</comment>
<dbReference type="InterPro" id="IPR013857">
    <property type="entry name" value="NADH-UbQ_OxRdtase-assoc_prot30"/>
</dbReference>